<evidence type="ECO:0000256" key="1">
    <source>
        <dbReference type="ARBA" id="ARBA00009013"/>
    </source>
</evidence>
<dbReference type="EMBL" id="SUPK01000003">
    <property type="protein sequence ID" value="TJY42847.1"/>
    <property type="molecule type" value="Genomic_DNA"/>
</dbReference>
<proteinExistence type="inferred from homology"/>
<dbReference type="InterPro" id="IPR036513">
    <property type="entry name" value="STAS_dom_sf"/>
</dbReference>
<name>A0A4U0FDJ3_9BACL</name>
<dbReference type="InterPro" id="IPR003658">
    <property type="entry name" value="Anti-sigma_ant"/>
</dbReference>
<dbReference type="GO" id="GO:0043856">
    <property type="term" value="F:anti-sigma factor antagonist activity"/>
    <property type="evidence" value="ECO:0007669"/>
    <property type="project" value="InterPro"/>
</dbReference>
<dbReference type="RefSeq" id="WP_136777266.1">
    <property type="nucleotide sequence ID" value="NZ_SUPK01000003.1"/>
</dbReference>
<dbReference type="PANTHER" id="PTHR33495">
    <property type="entry name" value="ANTI-SIGMA FACTOR ANTAGONIST TM_1081-RELATED-RELATED"/>
    <property type="match status" value="1"/>
</dbReference>
<accession>A0A4U0FDJ3</accession>
<dbReference type="CDD" id="cd07043">
    <property type="entry name" value="STAS_anti-anti-sigma_factors"/>
    <property type="match status" value="1"/>
</dbReference>
<gene>
    <name evidence="4" type="ORF">E5161_08395</name>
</gene>
<dbReference type="Gene3D" id="3.30.750.24">
    <property type="entry name" value="STAS domain"/>
    <property type="match status" value="1"/>
</dbReference>
<dbReference type="InterPro" id="IPR002645">
    <property type="entry name" value="STAS_dom"/>
</dbReference>
<dbReference type="AlphaFoldDB" id="A0A4U0FDJ3"/>
<keyword evidence="5" id="KW-1185">Reference proteome</keyword>
<dbReference type="PROSITE" id="PS50801">
    <property type="entry name" value="STAS"/>
    <property type="match status" value="1"/>
</dbReference>
<sequence>MFKYELIDEEATTVISFEGDLDIDATELMEEEIAPKLYDCSNIKIDFSKVQFVDSSGIGLLITLIHHLRERGIRVRIFHVSDEVRIVFEMLQLPDIMGADVLPEFEHS</sequence>
<dbReference type="SUPFAM" id="SSF52091">
    <property type="entry name" value="SpoIIaa-like"/>
    <property type="match status" value="1"/>
</dbReference>
<protein>
    <recommendedName>
        <fullName evidence="2">Anti-sigma factor antagonist</fullName>
    </recommendedName>
</protein>
<evidence type="ECO:0000256" key="2">
    <source>
        <dbReference type="RuleBase" id="RU003749"/>
    </source>
</evidence>
<evidence type="ECO:0000313" key="5">
    <source>
        <dbReference type="Proteomes" id="UP000309673"/>
    </source>
</evidence>
<dbReference type="Proteomes" id="UP000309673">
    <property type="component" value="Unassembled WGS sequence"/>
</dbReference>
<comment type="similarity">
    <text evidence="1 2">Belongs to the anti-sigma-factor antagonist family.</text>
</comment>
<dbReference type="Pfam" id="PF01740">
    <property type="entry name" value="STAS"/>
    <property type="match status" value="1"/>
</dbReference>
<comment type="caution">
    <text evidence="4">The sequence shown here is derived from an EMBL/GenBank/DDBJ whole genome shotgun (WGS) entry which is preliminary data.</text>
</comment>
<dbReference type="NCBIfam" id="TIGR00377">
    <property type="entry name" value="ant_ant_sig"/>
    <property type="match status" value="1"/>
</dbReference>
<organism evidence="4 5">
    <name type="scientific">Cohnella pontilimi</name>
    <dbReference type="NCBI Taxonomy" id="2564100"/>
    <lineage>
        <taxon>Bacteria</taxon>
        <taxon>Bacillati</taxon>
        <taxon>Bacillota</taxon>
        <taxon>Bacilli</taxon>
        <taxon>Bacillales</taxon>
        <taxon>Paenibacillaceae</taxon>
        <taxon>Cohnella</taxon>
    </lineage>
</organism>
<dbReference type="OrthoDB" id="2468251at2"/>
<evidence type="ECO:0000259" key="3">
    <source>
        <dbReference type="PROSITE" id="PS50801"/>
    </source>
</evidence>
<feature type="domain" description="STAS" evidence="3">
    <location>
        <begin position="2"/>
        <end position="108"/>
    </location>
</feature>
<reference evidence="4 5" key="1">
    <citation type="submission" date="2019-04" db="EMBL/GenBank/DDBJ databases">
        <title>Cohnella sp. nov., isolated from soil.</title>
        <authorList>
            <person name="Kim W."/>
        </authorList>
    </citation>
    <scope>NUCLEOTIDE SEQUENCE [LARGE SCALE GENOMIC DNA]</scope>
    <source>
        <strain evidence="4 5">CAU 1483</strain>
    </source>
</reference>
<evidence type="ECO:0000313" key="4">
    <source>
        <dbReference type="EMBL" id="TJY42847.1"/>
    </source>
</evidence>